<evidence type="ECO:0000256" key="2">
    <source>
        <dbReference type="SAM" id="Phobius"/>
    </source>
</evidence>
<dbReference type="RefSeq" id="WP_310894701.1">
    <property type="nucleotide sequence ID" value="NZ_JAMQOM010000001.1"/>
</dbReference>
<protein>
    <submittedName>
        <fullName evidence="3">Peptidase</fullName>
    </submittedName>
</protein>
<comment type="caution">
    <text evidence="3">The sequence shown here is derived from an EMBL/GenBank/DDBJ whole genome shotgun (WGS) entry which is preliminary data.</text>
</comment>
<keyword evidence="2" id="KW-0472">Membrane</keyword>
<evidence type="ECO:0000256" key="1">
    <source>
        <dbReference type="SAM" id="MobiDB-lite"/>
    </source>
</evidence>
<sequence>MFVLPRWVVAVGLAVLLLGGGLTAPVAAAAPPGGGVQAVTTGLGDTDCVRADGVSQRESAPTVGVNQAQPAAATSNGPAVRTGSADTDRRRPRERGGDTSGSVGIPAASMERGGATSGATQADDGDVIRQTQTYERVPAEPGEVAVTLAYEIPDRVVNLEAHVPAEATVTGTDGFERVNASVYEWDETADPATIRYRINPNQTIDKSGPEGAEGRYISVDTGEWALLTRSRTPTRWSYIGQDAVGFNRTVETAGPGAAGEEIVYLGEVAIFEETTHNQTFTLVVPERTTMTASPIAVLDSMTNASNALRVGDRDEQVFVVAAPSRAVDWGVEGYQIGDADMWVQSRQTLDTANNVWLHEYVHSRQAYKTTRETRWTIEGWATYYAAVLTLEQDRIGFDEFRNHLAAGEQPIYSSVALADPSSWTNTANYKKGALVAGRTDVHIRAATDRNRTLQTVFQSLNGYREPVTQAQFLTEVETVGGATVRNTAATETETTATVTVWNETRHRQLFGAIPARIGYSLPPVERSDAYRADSVYRSNASVGGRSPIRLATNETLAIDTVVENAGSESGAYNVTLAVNGSVVAAKQGQIEAGARTDVALRHTFVDPGRYVVGVDGDAVTVVVSEPAAATVTDIAASPREVRQGGRVAVTATVANDNDIPGATTVEFRRDDVVFAQERVHLPPQATTTVTRTVTLDDPGTVSVSVGDGTTATTADVTVSTERTPTPTETTTETRTTAREGDGFTALTAGLAVLLAALVARRRTQ</sequence>
<accession>A0AAE4EU21</accession>
<dbReference type="InterPro" id="IPR013783">
    <property type="entry name" value="Ig-like_fold"/>
</dbReference>
<keyword evidence="4" id="KW-1185">Reference proteome</keyword>
<dbReference type="Gene3D" id="1.10.390.10">
    <property type="entry name" value="Neutral Protease Domain 2"/>
    <property type="match status" value="1"/>
</dbReference>
<dbReference type="Proteomes" id="UP001253439">
    <property type="component" value="Unassembled WGS sequence"/>
</dbReference>
<proteinExistence type="predicted"/>
<feature type="compositionally biased region" description="Polar residues" evidence="1">
    <location>
        <begin position="56"/>
        <end position="77"/>
    </location>
</feature>
<dbReference type="EMBL" id="JAMQOM010000001">
    <property type="protein sequence ID" value="MDS0220002.1"/>
    <property type="molecule type" value="Genomic_DNA"/>
</dbReference>
<feature type="compositionally biased region" description="Basic and acidic residues" evidence="1">
    <location>
        <begin position="86"/>
        <end position="97"/>
    </location>
</feature>
<dbReference type="Gene3D" id="2.60.40.10">
    <property type="entry name" value="Immunoglobulins"/>
    <property type="match status" value="2"/>
</dbReference>
<feature type="region of interest" description="Disordered" evidence="1">
    <location>
        <begin position="54"/>
        <end position="122"/>
    </location>
</feature>
<organism evidence="3 4">
    <name type="scientific">Haloarcula terrestris</name>
    <dbReference type="NCBI Taxonomy" id="2950533"/>
    <lineage>
        <taxon>Archaea</taxon>
        <taxon>Methanobacteriati</taxon>
        <taxon>Methanobacteriota</taxon>
        <taxon>Stenosarchaea group</taxon>
        <taxon>Halobacteria</taxon>
        <taxon>Halobacteriales</taxon>
        <taxon>Haloarculaceae</taxon>
        <taxon>Haloarcula</taxon>
    </lineage>
</organism>
<feature type="transmembrane region" description="Helical" evidence="2">
    <location>
        <begin position="742"/>
        <end position="759"/>
    </location>
</feature>
<dbReference type="InterPro" id="IPR027268">
    <property type="entry name" value="Peptidase_M4/M1_CTD_sf"/>
</dbReference>
<keyword evidence="2" id="KW-0812">Transmembrane</keyword>
<gene>
    <name evidence="3" type="ORF">NDI54_01400</name>
</gene>
<evidence type="ECO:0000313" key="3">
    <source>
        <dbReference type="EMBL" id="MDS0220002.1"/>
    </source>
</evidence>
<keyword evidence="2" id="KW-1133">Transmembrane helix</keyword>
<name>A0AAE4EU21_9EURY</name>
<evidence type="ECO:0000313" key="4">
    <source>
        <dbReference type="Proteomes" id="UP001253439"/>
    </source>
</evidence>
<reference evidence="3 4" key="1">
    <citation type="submission" date="2022-06" db="EMBL/GenBank/DDBJ databases">
        <title>Haloarcula sp. a new haloarchaeum isolate from saline soil.</title>
        <authorList>
            <person name="Strakova D."/>
            <person name="Galisteo C."/>
            <person name="Sanchez-Porro C."/>
            <person name="Ventosa A."/>
        </authorList>
    </citation>
    <scope>NUCLEOTIDE SEQUENCE [LARGE SCALE GENOMIC DNA]</scope>
    <source>
        <strain evidence="3 4">S1AR25-5A</strain>
    </source>
</reference>
<dbReference type="AlphaFoldDB" id="A0AAE4EU21"/>